<dbReference type="SUPFAM" id="SSF56672">
    <property type="entry name" value="DNA/RNA polymerases"/>
    <property type="match status" value="1"/>
</dbReference>
<dbReference type="EMBL" id="APAU02000153">
    <property type="protein sequence ID" value="EUB55581.1"/>
    <property type="molecule type" value="Genomic_DNA"/>
</dbReference>
<sequence length="548" mass="59745">MPKPAKDQRSPMRTARRLLASSASSASGTIVNLRLISKPCTRIKLCVEYRKLITATKKDAFPLPHINDSLNPLPKLNGFPTLDTGECWLVVVQTVAAHKGAHQGWPGRMCALGDKRSVDAGRVTKGMGAEEGEEEEEEEGGGGGGGDKCRVVDIGTVIASNIGATWCLRSTAGATAMQSLYTSKQFDVAPLVALKYNLMDPKTRTSADTYANISNHHEDTMRMLMASDSEKSAVQVWRQFMLGLMILHFVYGRWRRDRRRRLVARRIDWPHNATACGKAHFTTLYVLTHERRVSFFITASYLAFAEQPPTATGGKKPPSVVRNVFPLSPRSPLPGSMASLSPFLLPLLPLSLPKPMWKSTATSAPYQPILNWITHPPLSIPALFTHGKSPLTAEVALSSPICISPSLTLTYPLLLNHKETSAPGPEAVADETKEVGVGEASGEGGGGEEEEKIEEFFTVGTALWHNSQEETITGFYFFPITDAWCASPDSTDTTSSLSSTDEGMCRTGGEDPALPALPAPCESKSSWVKRLRRRLKHLFCCCFSPACD</sequence>
<proteinExistence type="predicted"/>
<evidence type="ECO:0000313" key="2">
    <source>
        <dbReference type="EMBL" id="EUB55581.1"/>
    </source>
</evidence>
<organism evidence="2 3">
    <name type="scientific">Echinococcus granulosus</name>
    <name type="common">Hydatid tapeworm</name>
    <dbReference type="NCBI Taxonomy" id="6210"/>
    <lineage>
        <taxon>Eukaryota</taxon>
        <taxon>Metazoa</taxon>
        <taxon>Spiralia</taxon>
        <taxon>Lophotrochozoa</taxon>
        <taxon>Platyhelminthes</taxon>
        <taxon>Cestoda</taxon>
        <taxon>Eucestoda</taxon>
        <taxon>Cyclophyllidea</taxon>
        <taxon>Taeniidae</taxon>
        <taxon>Echinococcus</taxon>
        <taxon>Echinococcus granulosus group</taxon>
    </lineage>
</organism>
<protein>
    <submittedName>
        <fullName evidence="2">Uncharacterized protein</fullName>
    </submittedName>
</protein>
<evidence type="ECO:0000313" key="3">
    <source>
        <dbReference type="Proteomes" id="UP000019149"/>
    </source>
</evidence>
<reference evidence="2 3" key="1">
    <citation type="journal article" date="2013" name="Nat. Genet.">
        <title>The genome of the hydatid tapeworm Echinococcus granulosus.</title>
        <authorList>
            <person name="Zheng H."/>
            <person name="Zhang W."/>
            <person name="Zhang L."/>
            <person name="Zhang Z."/>
            <person name="Li J."/>
            <person name="Lu G."/>
            <person name="Zhu Y."/>
            <person name="Wang Y."/>
            <person name="Huang Y."/>
            <person name="Liu J."/>
            <person name="Kang H."/>
            <person name="Chen J."/>
            <person name="Wang L."/>
            <person name="Chen A."/>
            <person name="Yu S."/>
            <person name="Gao Z."/>
            <person name="Jin L."/>
            <person name="Gu W."/>
            <person name="Wang Z."/>
            <person name="Zhao L."/>
            <person name="Shi B."/>
            <person name="Wen H."/>
            <person name="Lin R."/>
            <person name="Jones M.K."/>
            <person name="Brejova B."/>
            <person name="Vinar T."/>
            <person name="Zhao G."/>
            <person name="McManus D.P."/>
            <person name="Chen Z."/>
            <person name="Zhou Y."/>
            <person name="Wang S."/>
        </authorList>
    </citation>
    <scope>NUCLEOTIDE SEQUENCE [LARGE SCALE GENOMIC DNA]</scope>
</reference>
<accession>W6U4U5</accession>
<dbReference type="GeneID" id="36345275"/>
<dbReference type="AlphaFoldDB" id="W6U4U5"/>
<dbReference type="InterPro" id="IPR043502">
    <property type="entry name" value="DNA/RNA_pol_sf"/>
</dbReference>
<dbReference type="CTD" id="36345275"/>
<feature type="compositionally biased region" description="Acidic residues" evidence="1">
    <location>
        <begin position="130"/>
        <end position="140"/>
    </location>
</feature>
<name>W6U4U5_ECHGR</name>
<dbReference type="RefSeq" id="XP_024346777.1">
    <property type="nucleotide sequence ID" value="XM_024498809.1"/>
</dbReference>
<dbReference type="KEGG" id="egl:EGR_09560"/>
<dbReference type="Proteomes" id="UP000019149">
    <property type="component" value="Unassembled WGS sequence"/>
</dbReference>
<gene>
    <name evidence="2" type="ORF">EGR_09560</name>
</gene>
<dbReference type="InterPro" id="IPR043128">
    <property type="entry name" value="Rev_trsase/Diguanyl_cyclase"/>
</dbReference>
<evidence type="ECO:0000256" key="1">
    <source>
        <dbReference type="SAM" id="MobiDB-lite"/>
    </source>
</evidence>
<dbReference type="Gene3D" id="3.30.70.270">
    <property type="match status" value="1"/>
</dbReference>
<keyword evidence="3" id="KW-1185">Reference proteome</keyword>
<comment type="caution">
    <text evidence="2">The sequence shown here is derived from an EMBL/GenBank/DDBJ whole genome shotgun (WGS) entry which is preliminary data.</text>
</comment>
<feature type="region of interest" description="Disordered" evidence="1">
    <location>
        <begin position="422"/>
        <end position="449"/>
    </location>
</feature>
<feature type="region of interest" description="Disordered" evidence="1">
    <location>
        <begin position="125"/>
        <end position="147"/>
    </location>
</feature>
<dbReference type="OrthoDB" id="1738562at2759"/>